<keyword evidence="4" id="KW-0249">Electron transport</keyword>
<comment type="similarity">
    <text evidence="1">Belongs to the ETF beta-subunit/FixA family.</text>
</comment>
<reference evidence="6" key="1">
    <citation type="journal article" date="2011" name="Environ. Microbiol.">
        <title>Genomic insights into the metabolic potential of the polycyclic aromatic hydrocarbon degrading sulfate-reducing Deltaproteobacterium N47.</title>
        <authorList>
            <person name="Bergmann F."/>
            <person name="Selesi D."/>
            <person name="Weinmaier T."/>
            <person name="Tischler P."/>
            <person name="Rattei T."/>
            <person name="Meckenstock R.U."/>
        </authorList>
    </citation>
    <scope>NUCLEOTIDE SEQUENCE</scope>
</reference>
<organism evidence="6">
    <name type="scientific">uncultured Desulfobacterium sp</name>
    <dbReference type="NCBI Taxonomy" id="201089"/>
    <lineage>
        <taxon>Bacteria</taxon>
        <taxon>Pseudomonadati</taxon>
        <taxon>Thermodesulfobacteriota</taxon>
        <taxon>Desulfobacteria</taxon>
        <taxon>Desulfobacterales</taxon>
        <taxon>Desulfobacteriaceae</taxon>
        <taxon>Desulfobacterium</taxon>
        <taxon>environmental samples</taxon>
    </lineage>
</organism>
<evidence type="ECO:0000256" key="2">
    <source>
        <dbReference type="ARBA" id="ARBA00016797"/>
    </source>
</evidence>
<gene>
    <name evidence="6" type="ORF">N47_G38740</name>
</gene>
<dbReference type="Gene3D" id="3.40.50.620">
    <property type="entry name" value="HUPs"/>
    <property type="match status" value="1"/>
</dbReference>
<dbReference type="InterPro" id="IPR014729">
    <property type="entry name" value="Rossmann-like_a/b/a_fold"/>
</dbReference>
<dbReference type="PANTHER" id="PTHR21294">
    <property type="entry name" value="ELECTRON TRANSFER FLAVOPROTEIN BETA-SUBUNIT"/>
    <property type="match status" value="1"/>
</dbReference>
<evidence type="ECO:0000259" key="5">
    <source>
        <dbReference type="SMART" id="SM00893"/>
    </source>
</evidence>
<feature type="domain" description="Electron transfer flavoprotein alpha/beta-subunit N-terminal" evidence="5">
    <location>
        <begin position="28"/>
        <end position="218"/>
    </location>
</feature>
<dbReference type="GO" id="GO:0009055">
    <property type="term" value="F:electron transfer activity"/>
    <property type="evidence" value="ECO:0007669"/>
    <property type="project" value="InterPro"/>
</dbReference>
<dbReference type="PANTHER" id="PTHR21294:SF8">
    <property type="entry name" value="ELECTRON TRANSFER FLAVOPROTEIN SUBUNIT BETA"/>
    <property type="match status" value="1"/>
</dbReference>
<evidence type="ECO:0000313" key="6">
    <source>
        <dbReference type="EMBL" id="CBX28550.1"/>
    </source>
</evidence>
<protein>
    <recommendedName>
        <fullName evidence="2">Electron transfer flavoprotein subunit beta</fullName>
    </recommendedName>
</protein>
<evidence type="ECO:0000256" key="4">
    <source>
        <dbReference type="ARBA" id="ARBA00022982"/>
    </source>
</evidence>
<evidence type="ECO:0000256" key="1">
    <source>
        <dbReference type="ARBA" id="ARBA00007557"/>
    </source>
</evidence>
<dbReference type="CDD" id="cd01714">
    <property type="entry name" value="ETF_beta"/>
    <property type="match status" value="1"/>
</dbReference>
<dbReference type="SMART" id="SM00893">
    <property type="entry name" value="ETF"/>
    <property type="match status" value="1"/>
</dbReference>
<evidence type="ECO:0000256" key="3">
    <source>
        <dbReference type="ARBA" id="ARBA00022448"/>
    </source>
</evidence>
<dbReference type="Pfam" id="PF01012">
    <property type="entry name" value="ETF"/>
    <property type="match status" value="1"/>
</dbReference>
<sequence length="267" mass="28373">MEDEMDILVCIKRVPDTAENEISVNSSGSDIEWDDLVYSVNEWDNYAVEEAIQIRDKVGGSVTVVAVGDSESEDVLRREMAMGADKGILLSDDAFEGSDGKGLAAILKAEIAKSKYDLILTGAQADDGAGQVGGMLAAMLDVPFASLVNLIEASDDKKIKIGREIAGGQQEINEIDLPCVLSIQTGINEPRYVGIRGIRKVASVEIPVRGASDLGLSQDSVGMAAAKVSRVDYFTPVLGKGAEILEGSIDEKVDKLVELLKSKGGIK</sequence>
<dbReference type="InterPro" id="IPR012255">
    <property type="entry name" value="ETF_b"/>
</dbReference>
<accession>E1YDA6</accession>
<dbReference type="EMBL" id="FR695868">
    <property type="protein sequence ID" value="CBX28550.1"/>
    <property type="molecule type" value="Genomic_DNA"/>
</dbReference>
<proteinExistence type="inferred from homology"/>
<dbReference type="InterPro" id="IPR033948">
    <property type="entry name" value="ETF_beta_N"/>
</dbReference>
<dbReference type="SUPFAM" id="SSF52402">
    <property type="entry name" value="Adenine nucleotide alpha hydrolases-like"/>
    <property type="match status" value="1"/>
</dbReference>
<dbReference type="PIRSF" id="PIRSF000090">
    <property type="entry name" value="Beta-ETF"/>
    <property type="match status" value="1"/>
</dbReference>
<keyword evidence="3" id="KW-0813">Transport</keyword>
<dbReference type="AlphaFoldDB" id="E1YDA6"/>
<dbReference type="InterPro" id="IPR014730">
    <property type="entry name" value="ETF_a/b_N"/>
</dbReference>
<name>E1YDA6_9BACT</name>